<evidence type="ECO:0000313" key="2">
    <source>
        <dbReference type="Proteomes" id="UP000024635"/>
    </source>
</evidence>
<proteinExistence type="predicted"/>
<dbReference type="AlphaFoldDB" id="A0A016UHC7"/>
<evidence type="ECO:0000313" key="1">
    <source>
        <dbReference type="EMBL" id="EYC14316.1"/>
    </source>
</evidence>
<reference evidence="2" key="1">
    <citation type="journal article" date="2015" name="Nat. Genet.">
        <title>The genome and transcriptome of the zoonotic hookworm Ancylostoma ceylanicum identify infection-specific gene families.</title>
        <authorList>
            <person name="Schwarz E.M."/>
            <person name="Hu Y."/>
            <person name="Antoshechkin I."/>
            <person name="Miller M.M."/>
            <person name="Sternberg P.W."/>
            <person name="Aroian R.V."/>
        </authorList>
    </citation>
    <scope>NUCLEOTIDE SEQUENCE</scope>
    <source>
        <strain evidence="2">HY135</strain>
    </source>
</reference>
<dbReference type="EMBL" id="JARK01001377">
    <property type="protein sequence ID" value="EYC14316.1"/>
    <property type="molecule type" value="Genomic_DNA"/>
</dbReference>
<sequence>MRGVRLVTAVGKVGAHLARISSTSDEEEEELSDDVLRMVFDDEDFLRERSGMKRLGACFGRKRLVPVLNPPPPLSTVVLFLKFPRGENLQKLLITIVYDTPCKTAGKPVFQPRFQRSLWAEPVGKRREDELPE</sequence>
<organism evidence="1 2">
    <name type="scientific">Ancylostoma ceylanicum</name>
    <dbReference type="NCBI Taxonomy" id="53326"/>
    <lineage>
        <taxon>Eukaryota</taxon>
        <taxon>Metazoa</taxon>
        <taxon>Ecdysozoa</taxon>
        <taxon>Nematoda</taxon>
        <taxon>Chromadorea</taxon>
        <taxon>Rhabditida</taxon>
        <taxon>Rhabditina</taxon>
        <taxon>Rhabditomorpha</taxon>
        <taxon>Strongyloidea</taxon>
        <taxon>Ancylostomatidae</taxon>
        <taxon>Ancylostomatinae</taxon>
        <taxon>Ancylostoma</taxon>
    </lineage>
</organism>
<comment type="caution">
    <text evidence="1">The sequence shown here is derived from an EMBL/GenBank/DDBJ whole genome shotgun (WGS) entry which is preliminary data.</text>
</comment>
<dbReference type="Proteomes" id="UP000024635">
    <property type="component" value="Unassembled WGS sequence"/>
</dbReference>
<keyword evidence="2" id="KW-1185">Reference proteome</keyword>
<gene>
    <name evidence="1" type="primary">Acey_s0041.g470</name>
    <name evidence="1" type="ORF">Y032_0041g470</name>
</gene>
<protein>
    <submittedName>
        <fullName evidence="1">Uncharacterized protein</fullName>
    </submittedName>
</protein>
<accession>A0A016UHC7</accession>
<name>A0A016UHC7_9BILA</name>